<gene>
    <name evidence="1" type="ORF">SAMN05216582_12829</name>
</gene>
<dbReference type="Proteomes" id="UP000184263">
    <property type="component" value="Unassembled WGS sequence"/>
</dbReference>
<dbReference type="AlphaFoldDB" id="A0A1M6WUE5"/>
<dbReference type="OrthoDB" id="2183738at2"/>
<proteinExistence type="predicted"/>
<sequence>MTACRERGIKVYMLALGGKQTTPQANISISITQTMERMNFRIDTYGIGVKRYQDYQQNNVKTNNVKCIKENLMLHDSTIVKYSVDLENMLLKIMVEQDCEKKVLLFDNVLANWFWYILRGNAIYDISLMSIDSFFKYNKKILMDGKDDGWPFIYDTFEGFEKWIRTNEYNIYNIEGAYGVDGWIIAKGMNILGVDK</sequence>
<evidence type="ECO:0000313" key="2">
    <source>
        <dbReference type="Proteomes" id="UP000184263"/>
    </source>
</evidence>
<organism evidence="1 2">
    <name type="scientific">Selenomonas ruminantium</name>
    <dbReference type="NCBI Taxonomy" id="971"/>
    <lineage>
        <taxon>Bacteria</taxon>
        <taxon>Bacillati</taxon>
        <taxon>Bacillota</taxon>
        <taxon>Negativicutes</taxon>
        <taxon>Selenomonadales</taxon>
        <taxon>Selenomonadaceae</taxon>
        <taxon>Selenomonas</taxon>
    </lineage>
</organism>
<evidence type="ECO:0000313" key="1">
    <source>
        <dbReference type="EMBL" id="SHK97392.1"/>
    </source>
</evidence>
<reference evidence="1 2" key="1">
    <citation type="submission" date="2016-11" db="EMBL/GenBank/DDBJ databases">
        <authorList>
            <person name="Jaros S."/>
            <person name="Januszkiewicz K."/>
            <person name="Wedrychowicz H."/>
        </authorList>
    </citation>
    <scope>NUCLEOTIDE SEQUENCE [LARGE SCALE GENOMIC DNA]</scope>
    <source>
        <strain evidence="1 2">HD4</strain>
    </source>
</reference>
<name>A0A1M6WUE5_SELRU</name>
<protein>
    <submittedName>
        <fullName evidence="1">Uncharacterized protein</fullName>
    </submittedName>
</protein>
<dbReference type="EMBL" id="FRBC01000028">
    <property type="protein sequence ID" value="SHK97392.1"/>
    <property type="molecule type" value="Genomic_DNA"/>
</dbReference>
<accession>A0A1M6WUE5</accession>